<gene>
    <name evidence="3" type="ORF">GCM10023226_24190</name>
</gene>
<dbReference type="RefSeq" id="WP_345266100.1">
    <property type="nucleotide sequence ID" value="NZ_BAABIM010000002.1"/>
</dbReference>
<dbReference type="Proteomes" id="UP001500621">
    <property type="component" value="Unassembled WGS sequence"/>
</dbReference>
<protein>
    <recommendedName>
        <fullName evidence="2">Histidine kinase/HSP90-like ATPase domain-containing protein</fullName>
    </recommendedName>
</protein>
<dbReference type="Gene3D" id="3.30.450.40">
    <property type="match status" value="1"/>
</dbReference>
<evidence type="ECO:0000313" key="4">
    <source>
        <dbReference type="Proteomes" id="UP001500621"/>
    </source>
</evidence>
<dbReference type="Gene3D" id="3.30.565.10">
    <property type="entry name" value="Histidine kinase-like ATPase, C-terminal domain"/>
    <property type="match status" value="1"/>
</dbReference>
<dbReference type="SUPFAM" id="SSF55781">
    <property type="entry name" value="GAF domain-like"/>
    <property type="match status" value="1"/>
</dbReference>
<dbReference type="EMBL" id="BAABIM010000002">
    <property type="protein sequence ID" value="GAA4685708.1"/>
    <property type="molecule type" value="Genomic_DNA"/>
</dbReference>
<keyword evidence="1" id="KW-0723">Serine/threonine-protein kinase</keyword>
<proteinExistence type="predicted"/>
<dbReference type="InterPro" id="IPR029016">
    <property type="entry name" value="GAF-like_dom_sf"/>
</dbReference>
<dbReference type="SUPFAM" id="SSF55874">
    <property type="entry name" value="ATPase domain of HSP90 chaperone/DNA topoisomerase II/histidine kinase"/>
    <property type="match status" value="1"/>
</dbReference>
<dbReference type="InterPro" id="IPR036890">
    <property type="entry name" value="HATPase_C_sf"/>
</dbReference>
<accession>A0ABP8WBW3</accession>
<keyword evidence="1" id="KW-0418">Kinase</keyword>
<dbReference type="PANTHER" id="PTHR35526:SF3">
    <property type="entry name" value="ANTI-SIGMA-F FACTOR RSBW"/>
    <property type="match status" value="1"/>
</dbReference>
<name>A0ABP8WBW3_9ACTN</name>
<keyword evidence="4" id="KW-1185">Reference proteome</keyword>
<evidence type="ECO:0000313" key="3">
    <source>
        <dbReference type="EMBL" id="GAA4685708.1"/>
    </source>
</evidence>
<dbReference type="InterPro" id="IPR003594">
    <property type="entry name" value="HATPase_dom"/>
</dbReference>
<sequence length="312" mass="33030">MAGLPHSTTPPPGGPVDVAVAESLALLAGLPGVVRAGLALTEGGGRRLHFTASDRRGPLVDWCLIDAYDDVPLTAVVRTGEVLLGDLDELEGRFHGVVAKQREAGIASIAAVPLVADGPPVGGLVLFYGIAQRFDPEQRLDLVRRAMHIATTVRAAQAAVPRTDAPLAAQPVPEGARVVDVEVEPDPRAVGTVRRAVRHRLQEWEVDDDVADDALLCLSEVVTNAVVHTGSPSELRVTLDRGVLTVVLRDAGTRHRPTVPSTDLVDPLRVHGRGLALVEELTDRWGSELDAAGTTVWFALELARRPVTAGSA</sequence>
<dbReference type="Pfam" id="PF13581">
    <property type="entry name" value="HATPase_c_2"/>
    <property type="match status" value="1"/>
</dbReference>
<comment type="caution">
    <text evidence="3">The sequence shown here is derived from an EMBL/GenBank/DDBJ whole genome shotgun (WGS) entry which is preliminary data.</text>
</comment>
<evidence type="ECO:0000256" key="1">
    <source>
        <dbReference type="ARBA" id="ARBA00022527"/>
    </source>
</evidence>
<dbReference type="InterPro" id="IPR050267">
    <property type="entry name" value="Anti-sigma-factor_SerPK"/>
</dbReference>
<evidence type="ECO:0000259" key="2">
    <source>
        <dbReference type="Pfam" id="PF13581"/>
    </source>
</evidence>
<keyword evidence="1" id="KW-0808">Transferase</keyword>
<dbReference type="PANTHER" id="PTHR35526">
    <property type="entry name" value="ANTI-SIGMA-F FACTOR RSBW-RELATED"/>
    <property type="match status" value="1"/>
</dbReference>
<dbReference type="CDD" id="cd16936">
    <property type="entry name" value="HATPase_RsbW-like"/>
    <property type="match status" value="1"/>
</dbReference>
<feature type="domain" description="Histidine kinase/HSP90-like ATPase" evidence="2">
    <location>
        <begin position="184"/>
        <end position="298"/>
    </location>
</feature>
<organism evidence="3 4">
    <name type="scientific">Nocardioides nanhaiensis</name>
    <dbReference type="NCBI Taxonomy" id="1476871"/>
    <lineage>
        <taxon>Bacteria</taxon>
        <taxon>Bacillati</taxon>
        <taxon>Actinomycetota</taxon>
        <taxon>Actinomycetes</taxon>
        <taxon>Propionibacteriales</taxon>
        <taxon>Nocardioidaceae</taxon>
        <taxon>Nocardioides</taxon>
    </lineage>
</organism>
<reference evidence="4" key="1">
    <citation type="journal article" date="2019" name="Int. J. Syst. Evol. Microbiol.">
        <title>The Global Catalogue of Microorganisms (GCM) 10K type strain sequencing project: providing services to taxonomists for standard genome sequencing and annotation.</title>
        <authorList>
            <consortium name="The Broad Institute Genomics Platform"/>
            <consortium name="The Broad Institute Genome Sequencing Center for Infectious Disease"/>
            <person name="Wu L."/>
            <person name="Ma J."/>
        </authorList>
    </citation>
    <scope>NUCLEOTIDE SEQUENCE [LARGE SCALE GENOMIC DNA]</scope>
    <source>
        <strain evidence="4">JCM 18127</strain>
    </source>
</reference>